<evidence type="ECO:0000256" key="2">
    <source>
        <dbReference type="ARBA" id="ARBA00022771"/>
    </source>
</evidence>
<evidence type="ECO:0000259" key="6">
    <source>
        <dbReference type="PROSITE" id="PS51999"/>
    </source>
</evidence>
<evidence type="ECO:0000256" key="1">
    <source>
        <dbReference type="ARBA" id="ARBA00022723"/>
    </source>
</evidence>
<keyword evidence="8" id="KW-1185">Reference proteome</keyword>
<dbReference type="PROSITE" id="PS51999">
    <property type="entry name" value="ZF_GRF"/>
    <property type="match status" value="1"/>
</dbReference>
<keyword evidence="5" id="KW-0812">Transmembrane</keyword>
<evidence type="ECO:0000256" key="5">
    <source>
        <dbReference type="SAM" id="Phobius"/>
    </source>
</evidence>
<reference evidence="7 8" key="1">
    <citation type="journal article" date="2018" name="Mol. Plant">
        <title>The genome of Artemisia annua provides insight into the evolution of Asteraceae family and artemisinin biosynthesis.</title>
        <authorList>
            <person name="Shen Q."/>
            <person name="Zhang L."/>
            <person name="Liao Z."/>
            <person name="Wang S."/>
            <person name="Yan T."/>
            <person name="Shi P."/>
            <person name="Liu M."/>
            <person name="Fu X."/>
            <person name="Pan Q."/>
            <person name="Wang Y."/>
            <person name="Lv Z."/>
            <person name="Lu X."/>
            <person name="Zhang F."/>
            <person name="Jiang W."/>
            <person name="Ma Y."/>
            <person name="Chen M."/>
            <person name="Hao X."/>
            <person name="Li L."/>
            <person name="Tang Y."/>
            <person name="Lv G."/>
            <person name="Zhou Y."/>
            <person name="Sun X."/>
            <person name="Brodelius P.E."/>
            <person name="Rose J.K.C."/>
            <person name="Tang K."/>
        </authorList>
    </citation>
    <scope>NUCLEOTIDE SEQUENCE [LARGE SCALE GENOMIC DNA]</scope>
    <source>
        <strain evidence="8">cv. Huhao1</strain>
        <tissue evidence="7">Leaf</tissue>
    </source>
</reference>
<dbReference type="PANTHER" id="PTHR33248">
    <property type="entry name" value="ZINC ION-BINDING PROTEIN"/>
    <property type="match status" value="1"/>
</dbReference>
<dbReference type="InterPro" id="IPR010666">
    <property type="entry name" value="Znf_GRF"/>
</dbReference>
<feature type="transmembrane region" description="Helical" evidence="5">
    <location>
        <begin position="76"/>
        <end position="93"/>
    </location>
</feature>
<organism evidence="7 8">
    <name type="scientific">Artemisia annua</name>
    <name type="common">Sweet wormwood</name>
    <dbReference type="NCBI Taxonomy" id="35608"/>
    <lineage>
        <taxon>Eukaryota</taxon>
        <taxon>Viridiplantae</taxon>
        <taxon>Streptophyta</taxon>
        <taxon>Embryophyta</taxon>
        <taxon>Tracheophyta</taxon>
        <taxon>Spermatophyta</taxon>
        <taxon>Magnoliopsida</taxon>
        <taxon>eudicotyledons</taxon>
        <taxon>Gunneridae</taxon>
        <taxon>Pentapetalae</taxon>
        <taxon>asterids</taxon>
        <taxon>campanulids</taxon>
        <taxon>Asterales</taxon>
        <taxon>Asteraceae</taxon>
        <taxon>Asteroideae</taxon>
        <taxon>Anthemideae</taxon>
        <taxon>Artemisiinae</taxon>
        <taxon>Artemisia</taxon>
    </lineage>
</organism>
<keyword evidence="5" id="KW-1133">Transmembrane helix</keyword>
<keyword evidence="2 4" id="KW-0863">Zinc-finger</keyword>
<dbReference type="EMBL" id="PKPP01009151">
    <property type="protein sequence ID" value="PWA48947.1"/>
    <property type="molecule type" value="Genomic_DNA"/>
</dbReference>
<name>A0A2U1LIW6_ARTAN</name>
<evidence type="ECO:0000256" key="4">
    <source>
        <dbReference type="PROSITE-ProRule" id="PRU01343"/>
    </source>
</evidence>
<keyword evidence="1" id="KW-0479">Metal-binding</keyword>
<keyword evidence="5" id="KW-0472">Membrane</keyword>
<keyword evidence="3" id="KW-0862">Zinc</keyword>
<evidence type="ECO:0000313" key="7">
    <source>
        <dbReference type="EMBL" id="PWA48947.1"/>
    </source>
</evidence>
<feature type="domain" description="GRF-type" evidence="6">
    <location>
        <begin position="3"/>
        <end position="43"/>
    </location>
</feature>
<evidence type="ECO:0000256" key="3">
    <source>
        <dbReference type="ARBA" id="ARBA00022833"/>
    </source>
</evidence>
<accession>A0A2U1LIW6</accession>
<protein>
    <submittedName>
        <fullName evidence="7">Zinc finger, GRF-type</fullName>
    </submittedName>
</protein>
<dbReference type="OrthoDB" id="5418639at2759"/>
<sequence length="181" mass="20610">MNCFCGNPTIVRTSWTNINPGRRFRCCPQIGTHCPFFSWVDPPMCARAVAIIPGLLASRNALEQSVNAMAVANRRLKIWLICSWIFFMIFYFISSCLPNHILTTLAFAKSILTWTKTNHICQKYSNHIAICQPQLTWDQKQSTWDQHMVKVTTHGKSNHTSSLENGTTYAKSQSQTLINKV</sequence>
<dbReference type="Pfam" id="PF06839">
    <property type="entry name" value="Zn_ribbon_GRF"/>
    <property type="match status" value="1"/>
</dbReference>
<proteinExistence type="predicted"/>
<dbReference type="Proteomes" id="UP000245207">
    <property type="component" value="Unassembled WGS sequence"/>
</dbReference>
<dbReference type="AlphaFoldDB" id="A0A2U1LIW6"/>
<evidence type="ECO:0000313" key="8">
    <source>
        <dbReference type="Proteomes" id="UP000245207"/>
    </source>
</evidence>
<dbReference type="GO" id="GO:0008270">
    <property type="term" value="F:zinc ion binding"/>
    <property type="evidence" value="ECO:0007669"/>
    <property type="project" value="UniProtKB-KW"/>
</dbReference>
<gene>
    <name evidence="7" type="ORF">CTI12_AA456110</name>
</gene>
<comment type="caution">
    <text evidence="7">The sequence shown here is derived from an EMBL/GenBank/DDBJ whole genome shotgun (WGS) entry which is preliminary data.</text>
</comment>